<feature type="transmembrane region" description="Helical" evidence="2">
    <location>
        <begin position="29"/>
        <end position="50"/>
    </location>
</feature>
<sequence>MRSLIHRVHRRLLRGHFGHGRRKSRVTKALALLVESGTIYCLLLIIVVVYQASSALFAAPDVHQNAFLRTVADYTYTCFIPVIAIYPVLIIVIVALNWSPFEHGLARTDADGAPLGPGGEDGGACQPTRVTLNVNGATISTVVFTDTSGMRCIQESPGESEEGGALGAESKRGPAIMVV</sequence>
<keyword evidence="2" id="KW-1133">Transmembrane helix</keyword>
<accession>A0A5K1K7I7</accession>
<keyword evidence="2" id="KW-0812">Transmembrane</keyword>
<protein>
    <submittedName>
        <fullName evidence="3">MDR efflux pump ABC3</fullName>
    </submittedName>
</protein>
<evidence type="ECO:0000313" key="3">
    <source>
        <dbReference type="EMBL" id="VWP02360.1"/>
    </source>
</evidence>
<keyword evidence="2" id="KW-0472">Membrane</keyword>
<dbReference type="EMBL" id="LR730147">
    <property type="protein sequence ID" value="VWP02360.1"/>
    <property type="molecule type" value="Genomic_DNA"/>
</dbReference>
<name>A0A5K1K7I7_9APHY</name>
<dbReference type="AlphaFoldDB" id="A0A5K1K7I7"/>
<feature type="region of interest" description="Disordered" evidence="1">
    <location>
        <begin position="155"/>
        <end position="179"/>
    </location>
</feature>
<evidence type="ECO:0000256" key="2">
    <source>
        <dbReference type="SAM" id="Phobius"/>
    </source>
</evidence>
<feature type="transmembrane region" description="Helical" evidence="2">
    <location>
        <begin position="74"/>
        <end position="98"/>
    </location>
</feature>
<gene>
    <name evidence="3" type="primary">Q3Y5V5</name>
</gene>
<evidence type="ECO:0000256" key="1">
    <source>
        <dbReference type="SAM" id="MobiDB-lite"/>
    </source>
</evidence>
<proteinExistence type="predicted"/>
<reference evidence="3" key="1">
    <citation type="submission" date="2019-10" db="EMBL/GenBank/DDBJ databases">
        <authorList>
            <person name="Nor Muhammad N."/>
        </authorList>
    </citation>
    <scope>NUCLEOTIDE SEQUENCE</scope>
</reference>
<organism evidence="3">
    <name type="scientific">Ganoderma boninense</name>
    <dbReference type="NCBI Taxonomy" id="34458"/>
    <lineage>
        <taxon>Eukaryota</taxon>
        <taxon>Fungi</taxon>
        <taxon>Dikarya</taxon>
        <taxon>Basidiomycota</taxon>
        <taxon>Agaricomycotina</taxon>
        <taxon>Agaricomycetes</taxon>
        <taxon>Polyporales</taxon>
        <taxon>Polyporaceae</taxon>
        <taxon>Ganoderma</taxon>
    </lineage>
</organism>